<dbReference type="EMBL" id="JANPWB010000008">
    <property type="protein sequence ID" value="KAJ1167499.1"/>
    <property type="molecule type" value="Genomic_DNA"/>
</dbReference>
<keyword evidence="3" id="KW-1185">Reference proteome</keyword>
<evidence type="ECO:0000313" key="3">
    <source>
        <dbReference type="Proteomes" id="UP001066276"/>
    </source>
</evidence>
<evidence type="ECO:0000313" key="2">
    <source>
        <dbReference type="EMBL" id="KAJ1167499.1"/>
    </source>
</evidence>
<feature type="compositionally biased region" description="Low complexity" evidence="1">
    <location>
        <begin position="40"/>
        <end position="50"/>
    </location>
</feature>
<dbReference type="Proteomes" id="UP001066276">
    <property type="component" value="Chromosome 4_2"/>
</dbReference>
<organism evidence="2 3">
    <name type="scientific">Pleurodeles waltl</name>
    <name type="common">Iberian ribbed newt</name>
    <dbReference type="NCBI Taxonomy" id="8319"/>
    <lineage>
        <taxon>Eukaryota</taxon>
        <taxon>Metazoa</taxon>
        <taxon>Chordata</taxon>
        <taxon>Craniata</taxon>
        <taxon>Vertebrata</taxon>
        <taxon>Euteleostomi</taxon>
        <taxon>Amphibia</taxon>
        <taxon>Batrachia</taxon>
        <taxon>Caudata</taxon>
        <taxon>Salamandroidea</taxon>
        <taxon>Salamandridae</taxon>
        <taxon>Pleurodelinae</taxon>
        <taxon>Pleurodeles</taxon>
    </lineage>
</organism>
<feature type="region of interest" description="Disordered" evidence="1">
    <location>
        <begin position="40"/>
        <end position="64"/>
    </location>
</feature>
<reference evidence="2" key="1">
    <citation type="journal article" date="2022" name="bioRxiv">
        <title>Sequencing and chromosome-scale assembly of the giantPleurodeles waltlgenome.</title>
        <authorList>
            <person name="Brown T."/>
            <person name="Elewa A."/>
            <person name="Iarovenko S."/>
            <person name="Subramanian E."/>
            <person name="Araus A.J."/>
            <person name="Petzold A."/>
            <person name="Susuki M."/>
            <person name="Suzuki K.-i.T."/>
            <person name="Hayashi T."/>
            <person name="Toyoda A."/>
            <person name="Oliveira C."/>
            <person name="Osipova E."/>
            <person name="Leigh N.D."/>
            <person name="Simon A."/>
            <person name="Yun M.H."/>
        </authorList>
    </citation>
    <scope>NUCLEOTIDE SEQUENCE</scope>
    <source>
        <strain evidence="2">20211129_DDA</strain>
        <tissue evidence="2">Liver</tissue>
    </source>
</reference>
<protein>
    <submittedName>
        <fullName evidence="2">Uncharacterized protein</fullName>
    </submittedName>
</protein>
<name>A0AAV7SU39_PLEWA</name>
<evidence type="ECO:0000256" key="1">
    <source>
        <dbReference type="SAM" id="MobiDB-lite"/>
    </source>
</evidence>
<accession>A0AAV7SU39</accession>
<gene>
    <name evidence="2" type="ORF">NDU88_007890</name>
</gene>
<sequence>MSVKLVYELMLDGPLGSQGSPPAEEEEPPKVCAGIFTFRPSQAPSDSKSAPAPPLPSPRRRRGPGNVCTGFCSAAEHHSLFTTHHLRSHMPEVLSVNLQSCQTPHVLHLETSLECTKRLIIMKIML</sequence>
<proteinExistence type="predicted"/>
<comment type="caution">
    <text evidence="2">The sequence shown here is derived from an EMBL/GenBank/DDBJ whole genome shotgun (WGS) entry which is preliminary data.</text>
</comment>
<dbReference type="AlphaFoldDB" id="A0AAV7SU39"/>